<dbReference type="PANTHER" id="PTHR43876">
    <property type="entry name" value="UBIQUINONE BIOSYNTHESIS MONOOXYGENASE COQ6, MITOCHONDRIAL"/>
    <property type="match status" value="1"/>
</dbReference>
<keyword evidence="6 9" id="KW-0560">Oxidoreductase</keyword>
<reference evidence="9 10" key="1">
    <citation type="submission" date="2019-04" db="EMBL/GenBank/DDBJ databases">
        <authorList>
            <person name="Li M."/>
            <person name="Gao C."/>
        </authorList>
    </citation>
    <scope>NUCLEOTIDE SEQUENCE [LARGE SCALE GENOMIC DNA]</scope>
    <source>
        <strain evidence="9 10">BGMRC 2031</strain>
    </source>
</reference>
<dbReference type="NCBIfam" id="TIGR01988">
    <property type="entry name" value="Ubi-OHases"/>
    <property type="match status" value="1"/>
</dbReference>
<evidence type="ECO:0000256" key="7">
    <source>
        <dbReference type="ARBA" id="ARBA00023033"/>
    </source>
</evidence>
<name>A0ABY2SFK8_9HYPH</name>
<dbReference type="EMBL" id="SZPQ01000038">
    <property type="protein sequence ID" value="TKI03777.1"/>
    <property type="molecule type" value="Genomic_DNA"/>
</dbReference>
<evidence type="ECO:0000256" key="6">
    <source>
        <dbReference type="ARBA" id="ARBA00023002"/>
    </source>
</evidence>
<evidence type="ECO:0000256" key="4">
    <source>
        <dbReference type="ARBA" id="ARBA00022630"/>
    </source>
</evidence>
<keyword evidence="7" id="KW-0503">Monooxygenase</keyword>
<evidence type="ECO:0000256" key="1">
    <source>
        <dbReference type="ARBA" id="ARBA00001974"/>
    </source>
</evidence>
<dbReference type="PANTHER" id="PTHR43876:SF8">
    <property type="entry name" value="2-OCTAPRENYL-6-METHOXYPHENOL HYDROXYLASE"/>
    <property type="match status" value="1"/>
</dbReference>
<dbReference type="SUPFAM" id="SSF51905">
    <property type="entry name" value="FAD/NAD(P)-binding domain"/>
    <property type="match status" value="1"/>
</dbReference>
<sequence>MAIIIVGGGMAGATLALALSRMTAGRLAVDLVEARTPDGRPHPGYDGRALALADGTCRQLTAIGVWPALRPGASPMARVQVSDRGHFGKVWLDARDYGLDALGYVVELHEAGQRLYELLRRAPGVRLHCPASVASVARRSDAVDVALDNGEHLTGRLLVAADGSRSPTAEQCGITWRQSDYRQLAVIANITTARALDKTAYERFTEHGPLALLPLSAGRAAVVWCLPEERRDEVAGWDDAAFRDALQRVFGWSLGRIRKVGRRQIYPLRLLTAAGHIGHRLALVGNAAQTLHPIAGQGFNLGLRDVMTLAETLAEAHGRGDDPGDYPTLRQYSRRRGPDQTNAVKMTDGLIHVFANDYPALVLARNWGLQTMARWPLLRNVLARRTLGWVER</sequence>
<dbReference type="PROSITE" id="PS01304">
    <property type="entry name" value="UBIH"/>
    <property type="match status" value="1"/>
</dbReference>
<dbReference type="Pfam" id="PF01494">
    <property type="entry name" value="FAD_binding_3"/>
    <property type="match status" value="1"/>
</dbReference>
<evidence type="ECO:0000313" key="10">
    <source>
        <dbReference type="Proteomes" id="UP000305202"/>
    </source>
</evidence>
<dbReference type="NCBIfam" id="TIGR01984">
    <property type="entry name" value="UbiH"/>
    <property type="match status" value="1"/>
</dbReference>
<dbReference type="NCBIfam" id="NF004356">
    <property type="entry name" value="PRK05732.1"/>
    <property type="match status" value="1"/>
</dbReference>
<comment type="pathway">
    <text evidence="2">Cofactor biosynthesis; ubiquinone biosynthesis.</text>
</comment>
<gene>
    <name evidence="9" type="primary">ubiH</name>
    <name evidence="9" type="synonym">visB</name>
    <name evidence="9" type="ORF">FCN80_20400</name>
</gene>
<dbReference type="Gene3D" id="3.50.50.60">
    <property type="entry name" value="FAD/NAD(P)-binding domain"/>
    <property type="match status" value="2"/>
</dbReference>
<feature type="domain" description="FAD-binding" evidence="8">
    <location>
        <begin position="3"/>
        <end position="344"/>
    </location>
</feature>
<dbReference type="InterPro" id="IPR036188">
    <property type="entry name" value="FAD/NAD-bd_sf"/>
</dbReference>
<evidence type="ECO:0000256" key="5">
    <source>
        <dbReference type="ARBA" id="ARBA00022827"/>
    </source>
</evidence>
<dbReference type="EC" id="1.14.13.-" evidence="9"/>
<evidence type="ECO:0000259" key="8">
    <source>
        <dbReference type="Pfam" id="PF01494"/>
    </source>
</evidence>
<keyword evidence="4" id="KW-0285">Flavoprotein</keyword>
<dbReference type="InterPro" id="IPR002938">
    <property type="entry name" value="FAD-bd"/>
</dbReference>
<keyword evidence="5" id="KW-0274">FAD</keyword>
<organism evidence="9 10">
    <name type="scientific">Martelella alba</name>
    <dbReference type="NCBI Taxonomy" id="2590451"/>
    <lineage>
        <taxon>Bacteria</taxon>
        <taxon>Pseudomonadati</taxon>
        <taxon>Pseudomonadota</taxon>
        <taxon>Alphaproteobacteria</taxon>
        <taxon>Hyphomicrobiales</taxon>
        <taxon>Aurantimonadaceae</taxon>
        <taxon>Martelella</taxon>
    </lineage>
</organism>
<dbReference type="GO" id="GO:0016491">
    <property type="term" value="F:oxidoreductase activity"/>
    <property type="evidence" value="ECO:0007669"/>
    <property type="project" value="UniProtKB-KW"/>
</dbReference>
<accession>A0ABY2SFK8</accession>
<evidence type="ECO:0000256" key="2">
    <source>
        <dbReference type="ARBA" id="ARBA00004749"/>
    </source>
</evidence>
<proteinExistence type="inferred from homology"/>
<dbReference type="InterPro" id="IPR010971">
    <property type="entry name" value="UbiH/COQ6"/>
</dbReference>
<evidence type="ECO:0000256" key="3">
    <source>
        <dbReference type="ARBA" id="ARBA00005349"/>
    </source>
</evidence>
<evidence type="ECO:0000313" key="9">
    <source>
        <dbReference type="EMBL" id="TKI03777.1"/>
    </source>
</evidence>
<keyword evidence="10" id="KW-1185">Reference proteome</keyword>
<dbReference type="InterPro" id="IPR051205">
    <property type="entry name" value="UbiH/COQ6_monooxygenase"/>
</dbReference>
<dbReference type="InterPro" id="IPR018168">
    <property type="entry name" value="Ubi_Hdrlase_CS"/>
</dbReference>
<dbReference type="PRINTS" id="PR00420">
    <property type="entry name" value="RNGMNOXGNASE"/>
</dbReference>
<protein>
    <submittedName>
        <fullName evidence="9">2-octaprenyl-6-methoxyphenyl hydroxylase</fullName>
        <ecNumber evidence="9">1.14.13.-</ecNumber>
    </submittedName>
</protein>
<comment type="similarity">
    <text evidence="3">Belongs to the UbiH/COQ6 family.</text>
</comment>
<comment type="caution">
    <text evidence="9">The sequence shown here is derived from an EMBL/GenBank/DDBJ whole genome shotgun (WGS) entry which is preliminary data.</text>
</comment>
<dbReference type="RefSeq" id="WP_136992189.1">
    <property type="nucleotide sequence ID" value="NZ_SZPQ01000038.1"/>
</dbReference>
<dbReference type="Proteomes" id="UP000305202">
    <property type="component" value="Unassembled WGS sequence"/>
</dbReference>
<dbReference type="InterPro" id="IPR011295">
    <property type="entry name" value="UbiH"/>
</dbReference>
<comment type="cofactor">
    <cofactor evidence="1">
        <name>FAD</name>
        <dbReference type="ChEBI" id="CHEBI:57692"/>
    </cofactor>
</comment>